<dbReference type="EMBL" id="CP016545">
    <property type="protein sequence ID" value="ANU08450.1"/>
    <property type="molecule type" value="Genomic_DNA"/>
</dbReference>
<reference evidence="1 2" key="1">
    <citation type="submission" date="2016-07" db="EMBL/GenBank/DDBJ databases">
        <title>Complete genome sequence of Altererythrobacter namhicola JCM 16345T, containing esterase-encoding genes.</title>
        <authorList>
            <person name="Cheng H."/>
            <person name="Wu Y.-H."/>
            <person name="Jian S.-L."/>
            <person name="Huo Y.-Y."/>
            <person name="Wang C.-S."/>
            <person name="Xu X.-W."/>
        </authorList>
    </citation>
    <scope>NUCLEOTIDE SEQUENCE [LARGE SCALE GENOMIC DNA]</scope>
    <source>
        <strain evidence="1 2">JCM 16345</strain>
    </source>
</reference>
<gene>
    <name evidence="1" type="ORF">A6F65_02164</name>
</gene>
<proteinExistence type="predicted"/>
<evidence type="ECO:0000313" key="1">
    <source>
        <dbReference type="EMBL" id="ANU08450.1"/>
    </source>
</evidence>
<sequence length="101" mass="11788">MHCPVSGRRVGKLYLPTGGDIFASRQVWRLGYHSQRDAARDKPFTRLFRLQKKLGCTQGWEQPISKPKGMWERTWQRHLADYWRLDAECAVEVAAMIDRLG</sequence>
<protein>
    <submittedName>
        <fullName evidence="1">Uncharacterized protein</fullName>
    </submittedName>
</protein>
<dbReference type="Proteomes" id="UP000092698">
    <property type="component" value="Chromosome"/>
</dbReference>
<dbReference type="AlphaFoldDB" id="A0A1C7DAD3"/>
<dbReference type="KEGG" id="anh:A6F65_02164"/>
<accession>A0A1C7DAD3</accession>
<evidence type="ECO:0000313" key="2">
    <source>
        <dbReference type="Proteomes" id="UP000092698"/>
    </source>
</evidence>
<name>A0A1C7DAD3_9SPHN</name>
<keyword evidence="2" id="KW-1185">Reference proteome</keyword>
<organism evidence="1 2">
    <name type="scientific">Paraurantiacibacter namhicola</name>
    <dbReference type="NCBI Taxonomy" id="645517"/>
    <lineage>
        <taxon>Bacteria</taxon>
        <taxon>Pseudomonadati</taxon>
        <taxon>Pseudomonadota</taxon>
        <taxon>Alphaproteobacteria</taxon>
        <taxon>Sphingomonadales</taxon>
        <taxon>Erythrobacteraceae</taxon>
        <taxon>Paraurantiacibacter</taxon>
    </lineage>
</organism>